<reference evidence="2" key="1">
    <citation type="submission" date="2018-08" db="EMBL/GenBank/DDBJ databases">
        <title>Identification of Burkholderia cepacia strains that express a Burkholderia pseudomallei-like capsular polysaccharide.</title>
        <authorList>
            <person name="Burtnick M.N."/>
            <person name="Vongsouvath M."/>
            <person name="Newton P."/>
            <person name="Wuthiekanun V."/>
            <person name="Limmathurotsakul D."/>
            <person name="Brett P.J."/>
            <person name="Chantratita N."/>
            <person name="Dance D.A."/>
        </authorList>
    </citation>
    <scope>NUCLEOTIDE SEQUENCE</scope>
    <source>
        <strain evidence="2">SBXCC001</strain>
    </source>
</reference>
<gene>
    <name evidence="2" type="ORF">C7S16_4853</name>
</gene>
<evidence type="ECO:0000313" key="3">
    <source>
        <dbReference type="Proteomes" id="UP001272137"/>
    </source>
</evidence>
<name>A0AAW9CVY7_BURTH</name>
<evidence type="ECO:0000256" key="1">
    <source>
        <dbReference type="SAM" id="MobiDB-lite"/>
    </source>
</evidence>
<feature type="region of interest" description="Disordered" evidence="1">
    <location>
        <begin position="1"/>
        <end position="43"/>
    </location>
</feature>
<sequence length="43" mass="4737">MSSCTPRFVDGGTPAQAASETPVRERYRQRARQASPDAGKRPF</sequence>
<dbReference type="AlphaFoldDB" id="A0AAW9CVY7"/>
<accession>A0AAW9CVY7</accession>
<evidence type="ECO:0000313" key="2">
    <source>
        <dbReference type="EMBL" id="MDW9253273.1"/>
    </source>
</evidence>
<dbReference type="Proteomes" id="UP001272137">
    <property type="component" value="Unassembled WGS sequence"/>
</dbReference>
<organism evidence="2 3">
    <name type="scientific">Burkholderia thailandensis</name>
    <dbReference type="NCBI Taxonomy" id="57975"/>
    <lineage>
        <taxon>Bacteria</taxon>
        <taxon>Pseudomonadati</taxon>
        <taxon>Pseudomonadota</taxon>
        <taxon>Betaproteobacteria</taxon>
        <taxon>Burkholderiales</taxon>
        <taxon>Burkholderiaceae</taxon>
        <taxon>Burkholderia</taxon>
        <taxon>pseudomallei group</taxon>
    </lineage>
</organism>
<comment type="caution">
    <text evidence="2">The sequence shown here is derived from an EMBL/GenBank/DDBJ whole genome shotgun (WGS) entry which is preliminary data.</text>
</comment>
<proteinExistence type="predicted"/>
<protein>
    <submittedName>
        <fullName evidence="2">Uncharacterized protein</fullName>
    </submittedName>
</protein>
<dbReference type="EMBL" id="QXCT01000001">
    <property type="protein sequence ID" value="MDW9253273.1"/>
    <property type="molecule type" value="Genomic_DNA"/>
</dbReference>